<gene>
    <name evidence="5" type="ORF">C0V70_13050</name>
</gene>
<dbReference type="AlphaFoldDB" id="A0A2K9NXJ6"/>
<name>A0A2K9NXJ6_BACTC</name>
<dbReference type="GO" id="GO:0032259">
    <property type="term" value="P:methylation"/>
    <property type="evidence" value="ECO:0007669"/>
    <property type="project" value="UniProtKB-KW"/>
</dbReference>
<dbReference type="KEGG" id="bsto:C0V70_13050"/>
<reference evidence="5 6" key="1">
    <citation type="submission" date="2018-01" db="EMBL/GenBank/DDBJ databases">
        <title>Complete genome sequence of Bacteriovorax stolpii DSM12778.</title>
        <authorList>
            <person name="Tang B."/>
            <person name="Chang J."/>
        </authorList>
    </citation>
    <scope>NUCLEOTIDE SEQUENCE [LARGE SCALE GENOMIC DNA]</scope>
    <source>
        <strain evidence="5 6">DSM 12778</strain>
    </source>
</reference>
<dbReference type="PANTHER" id="PTHR42873:SF1">
    <property type="entry name" value="S-ADENOSYLMETHIONINE-DEPENDENT METHYLTRANSFERASE DOMAIN-CONTAINING PROTEIN"/>
    <property type="match status" value="1"/>
</dbReference>
<sequence length="399" mass="44952">MNVPDSAIPEIQLIRDVNKHLLRGHRWIFADCFDGKTPTGLAVLKSRKDSVAIGLVQADTQLRFRLLCLCEEPYVRMNNLNHTVLAWSEIQLQRAMALRQGFRSEATNSFRLVNGEGDGMPGLIIDVYDHTAVIKHDHPVMERFYNHAGIAQRLQEEMPFIKNVYYKRRNDEEVKGMDIVGALQPEVLFKENGSFFASNIRDAAKTGFFLDQRDNRKLISQFSKNKSVLNLFSYTGGFSIFAAHGGASEVTSVDIAKAAIEASNRNFEVNDLKVKHNAIADDAFLFIDEQIKNKQKWDLVITDPPSFAPNQKAVETATAAYTKVFANSLKLVKGNGLFAASSCSSHISTDKFLDICRESFSKTRKKGTLVYLGGQPFDHPYPLAMDELRYLKFALFRVD</sequence>
<evidence type="ECO:0000256" key="3">
    <source>
        <dbReference type="ARBA" id="ARBA00022691"/>
    </source>
</evidence>
<dbReference type="OrthoDB" id="5296825at2"/>
<evidence type="ECO:0000259" key="4">
    <source>
        <dbReference type="Pfam" id="PF10672"/>
    </source>
</evidence>
<dbReference type="Pfam" id="PF10672">
    <property type="entry name" value="Methyltrans_SAM"/>
    <property type="match status" value="1"/>
</dbReference>
<dbReference type="Gene3D" id="3.30.750.80">
    <property type="entry name" value="RNA methyltransferase domain (HRMD) like"/>
    <property type="match status" value="1"/>
</dbReference>
<proteinExistence type="predicted"/>
<evidence type="ECO:0000256" key="2">
    <source>
        <dbReference type="ARBA" id="ARBA00022679"/>
    </source>
</evidence>
<evidence type="ECO:0000313" key="6">
    <source>
        <dbReference type="Proteomes" id="UP000235584"/>
    </source>
</evidence>
<evidence type="ECO:0000313" key="5">
    <source>
        <dbReference type="EMBL" id="AUO00217.1"/>
    </source>
</evidence>
<keyword evidence="1 5" id="KW-0489">Methyltransferase</keyword>
<feature type="domain" description="S-adenosylmethionine-dependent methyltransferase" evidence="4">
    <location>
        <begin position="190"/>
        <end position="354"/>
    </location>
</feature>
<dbReference type="Proteomes" id="UP000235584">
    <property type="component" value="Chromosome"/>
</dbReference>
<evidence type="ECO:0000256" key="1">
    <source>
        <dbReference type="ARBA" id="ARBA00022603"/>
    </source>
</evidence>
<keyword evidence="3" id="KW-0949">S-adenosyl-L-methionine</keyword>
<dbReference type="CDD" id="cd02440">
    <property type="entry name" value="AdoMet_MTases"/>
    <property type="match status" value="1"/>
</dbReference>
<dbReference type="InterPro" id="IPR019614">
    <property type="entry name" value="SAM-dep_methyl-trfase"/>
</dbReference>
<dbReference type="EMBL" id="CP025704">
    <property type="protein sequence ID" value="AUO00217.1"/>
    <property type="molecule type" value="Genomic_DNA"/>
</dbReference>
<dbReference type="InterPro" id="IPR029063">
    <property type="entry name" value="SAM-dependent_MTases_sf"/>
</dbReference>
<organism evidence="5 6">
    <name type="scientific">Bacteriovorax stolpii</name>
    <name type="common">Bdellovibrio stolpii</name>
    <dbReference type="NCBI Taxonomy" id="960"/>
    <lineage>
        <taxon>Bacteria</taxon>
        <taxon>Pseudomonadati</taxon>
        <taxon>Bdellovibrionota</taxon>
        <taxon>Bacteriovoracia</taxon>
        <taxon>Bacteriovoracales</taxon>
        <taxon>Bacteriovoracaceae</taxon>
        <taxon>Bacteriovorax</taxon>
    </lineage>
</organism>
<dbReference type="SUPFAM" id="SSF53335">
    <property type="entry name" value="S-adenosyl-L-methionine-dependent methyltransferases"/>
    <property type="match status" value="1"/>
</dbReference>
<dbReference type="GO" id="GO:0008168">
    <property type="term" value="F:methyltransferase activity"/>
    <property type="evidence" value="ECO:0007669"/>
    <property type="project" value="UniProtKB-KW"/>
</dbReference>
<dbReference type="Gene3D" id="3.40.50.150">
    <property type="entry name" value="Vaccinia Virus protein VP39"/>
    <property type="match status" value="1"/>
</dbReference>
<keyword evidence="6" id="KW-1185">Reference proteome</keyword>
<protein>
    <submittedName>
        <fullName evidence="5">Class I SAM-dependent rRNA methyltransferase</fullName>
    </submittedName>
</protein>
<accession>A0A2K9NXJ6</accession>
<dbReference type="PANTHER" id="PTHR42873">
    <property type="entry name" value="RIBOSOMAL RNA LARGE SUBUNIT METHYLTRANSFERASE"/>
    <property type="match status" value="1"/>
</dbReference>
<dbReference type="CDD" id="cd11572">
    <property type="entry name" value="RlmI_M_like"/>
    <property type="match status" value="1"/>
</dbReference>
<keyword evidence="2 5" id="KW-0808">Transferase</keyword>